<evidence type="ECO:0000313" key="5">
    <source>
        <dbReference type="EMBL" id="OEL10619.1"/>
    </source>
</evidence>
<dbReference type="AlphaFoldDB" id="A0A1E5UCI2"/>
<evidence type="ECO:0000256" key="3">
    <source>
        <dbReference type="ARBA" id="ARBA00023163"/>
    </source>
</evidence>
<feature type="domain" description="HTH cro/C1-type" evidence="4">
    <location>
        <begin position="11"/>
        <end position="65"/>
    </location>
</feature>
<reference evidence="5 6" key="1">
    <citation type="submission" date="2016-09" db="EMBL/GenBank/DDBJ databases">
        <authorList>
            <person name="Capua I."/>
            <person name="De Benedictis P."/>
            <person name="Joannis T."/>
            <person name="Lombin L.H."/>
            <person name="Cattoli G."/>
        </authorList>
    </citation>
    <scope>NUCLEOTIDE SEQUENCE [LARGE SCALE GENOMIC DNA]</scope>
    <source>
        <strain evidence="5 6">NRS-1</strain>
    </source>
</reference>
<accession>A0A1E5UCI2</accession>
<evidence type="ECO:0000259" key="4">
    <source>
        <dbReference type="PROSITE" id="PS50943"/>
    </source>
</evidence>
<sequence>MDIKQKFGNNLKRLRLEKGLSQEKLALIAEIDRTYIPSIEKGERNVSIVIAEKLAIALNVPITELFKELK</sequence>
<dbReference type="STRING" id="237258.SAMN04489756_104143"/>
<evidence type="ECO:0000313" key="6">
    <source>
        <dbReference type="Proteomes" id="UP000095601"/>
    </source>
</evidence>
<dbReference type="GO" id="GO:0005829">
    <property type="term" value="C:cytosol"/>
    <property type="evidence" value="ECO:0007669"/>
    <property type="project" value="TreeGrafter"/>
</dbReference>
<dbReference type="InterPro" id="IPR050807">
    <property type="entry name" value="TransReg_Diox_bact_type"/>
</dbReference>
<dbReference type="PANTHER" id="PTHR46797">
    <property type="entry name" value="HTH-TYPE TRANSCRIPTIONAL REGULATOR"/>
    <property type="match status" value="1"/>
</dbReference>
<dbReference type="RefSeq" id="WP_069799898.1">
    <property type="nucleotide sequence ID" value="NZ_CP034157.1"/>
</dbReference>
<dbReference type="InterPro" id="IPR010982">
    <property type="entry name" value="Lambda_DNA-bd_dom_sf"/>
</dbReference>
<dbReference type="PATRIC" id="fig|237258.4.peg.624"/>
<dbReference type="SUPFAM" id="SSF47413">
    <property type="entry name" value="lambda repressor-like DNA-binding domains"/>
    <property type="match status" value="1"/>
</dbReference>
<dbReference type="PANTHER" id="PTHR46797:SF23">
    <property type="entry name" value="HTH-TYPE TRANSCRIPTIONAL REGULATOR SUTR"/>
    <property type="match status" value="1"/>
</dbReference>
<evidence type="ECO:0000256" key="2">
    <source>
        <dbReference type="ARBA" id="ARBA00023125"/>
    </source>
</evidence>
<dbReference type="KEGG" id="cnr:EB819_11155"/>
<organism evidence="5 6">
    <name type="scientific">Cloacibacterium normanense</name>
    <dbReference type="NCBI Taxonomy" id="237258"/>
    <lineage>
        <taxon>Bacteria</taxon>
        <taxon>Pseudomonadati</taxon>
        <taxon>Bacteroidota</taxon>
        <taxon>Flavobacteriia</taxon>
        <taxon>Flavobacteriales</taxon>
        <taxon>Weeksellaceae</taxon>
    </lineage>
</organism>
<evidence type="ECO:0000256" key="1">
    <source>
        <dbReference type="ARBA" id="ARBA00023015"/>
    </source>
</evidence>
<comment type="caution">
    <text evidence="5">The sequence shown here is derived from an EMBL/GenBank/DDBJ whole genome shotgun (WGS) entry which is preliminary data.</text>
</comment>
<protein>
    <submittedName>
        <fullName evidence="5">C.AhdI</fullName>
    </submittedName>
</protein>
<gene>
    <name evidence="5" type="primary">ahdIC</name>
    <name evidence="5" type="ORF">BHF72_0442</name>
</gene>
<proteinExistence type="predicted"/>
<dbReference type="OrthoDB" id="2902336at2"/>
<keyword evidence="1" id="KW-0805">Transcription regulation</keyword>
<keyword evidence="3" id="KW-0804">Transcription</keyword>
<dbReference type="CDD" id="cd00093">
    <property type="entry name" value="HTH_XRE"/>
    <property type="match status" value="1"/>
</dbReference>
<keyword evidence="2" id="KW-0238">DNA-binding</keyword>
<dbReference type="Gene3D" id="1.10.260.40">
    <property type="entry name" value="lambda repressor-like DNA-binding domains"/>
    <property type="match status" value="1"/>
</dbReference>
<dbReference type="InterPro" id="IPR001387">
    <property type="entry name" value="Cro/C1-type_HTH"/>
</dbReference>
<dbReference type="Proteomes" id="UP000095601">
    <property type="component" value="Unassembled WGS sequence"/>
</dbReference>
<dbReference type="Pfam" id="PF01381">
    <property type="entry name" value="HTH_3"/>
    <property type="match status" value="1"/>
</dbReference>
<dbReference type="EMBL" id="MKGI01000076">
    <property type="protein sequence ID" value="OEL10619.1"/>
    <property type="molecule type" value="Genomic_DNA"/>
</dbReference>
<dbReference type="GO" id="GO:0003677">
    <property type="term" value="F:DNA binding"/>
    <property type="evidence" value="ECO:0007669"/>
    <property type="project" value="UniProtKB-KW"/>
</dbReference>
<dbReference type="SMART" id="SM00530">
    <property type="entry name" value="HTH_XRE"/>
    <property type="match status" value="1"/>
</dbReference>
<dbReference type="PROSITE" id="PS50943">
    <property type="entry name" value="HTH_CROC1"/>
    <property type="match status" value="1"/>
</dbReference>
<name>A0A1E5UCI2_9FLAO</name>
<keyword evidence="6" id="KW-1185">Reference proteome</keyword>
<dbReference type="GO" id="GO:0003700">
    <property type="term" value="F:DNA-binding transcription factor activity"/>
    <property type="evidence" value="ECO:0007669"/>
    <property type="project" value="TreeGrafter"/>
</dbReference>